<gene>
    <name evidence="3" type="ORF">ETSY2_44985</name>
</gene>
<evidence type="ECO:0000256" key="1">
    <source>
        <dbReference type="ARBA" id="ARBA00022741"/>
    </source>
</evidence>
<reference evidence="3 4" key="1">
    <citation type="journal article" date="2014" name="Nature">
        <title>An environmental bacterial taxon with a large and distinct metabolic repertoire.</title>
        <authorList>
            <person name="Wilson M.C."/>
            <person name="Mori T."/>
            <person name="Ruckert C."/>
            <person name="Uria A.R."/>
            <person name="Helf M.J."/>
            <person name="Takada K."/>
            <person name="Gernert C."/>
            <person name="Steffens U.A."/>
            <person name="Heycke N."/>
            <person name="Schmitt S."/>
            <person name="Rinke C."/>
            <person name="Helfrich E.J."/>
            <person name="Brachmann A.O."/>
            <person name="Gurgui C."/>
            <person name="Wakimoto T."/>
            <person name="Kracht M."/>
            <person name="Crusemann M."/>
            <person name="Hentschel U."/>
            <person name="Abe I."/>
            <person name="Matsunaga S."/>
            <person name="Kalinowski J."/>
            <person name="Takeyama H."/>
            <person name="Piel J."/>
        </authorList>
    </citation>
    <scope>NUCLEOTIDE SEQUENCE [LARGE SCALE GENOMIC DNA]</scope>
    <source>
        <strain evidence="4">TSY2</strain>
    </source>
</reference>
<feature type="non-terminal residue" evidence="3">
    <location>
        <position position="1"/>
    </location>
</feature>
<proteinExistence type="predicted"/>
<keyword evidence="4" id="KW-1185">Reference proteome</keyword>
<evidence type="ECO:0000313" key="3">
    <source>
        <dbReference type="EMBL" id="ETW97228.1"/>
    </source>
</evidence>
<evidence type="ECO:0000256" key="2">
    <source>
        <dbReference type="ARBA" id="ARBA00022840"/>
    </source>
</evidence>
<dbReference type="InterPro" id="IPR011990">
    <property type="entry name" value="TPR-like_helical_dom_sf"/>
</dbReference>
<dbReference type="PANTHER" id="PTHR16305">
    <property type="entry name" value="TESTICULAR SOLUBLE ADENYLYL CYCLASE"/>
    <property type="match status" value="1"/>
</dbReference>
<dbReference type="PANTHER" id="PTHR16305:SF28">
    <property type="entry name" value="GUANYLATE CYCLASE DOMAIN-CONTAINING PROTEIN"/>
    <property type="match status" value="1"/>
</dbReference>
<keyword evidence="2" id="KW-0067">ATP-binding</keyword>
<comment type="caution">
    <text evidence="3">The sequence shown here is derived from an EMBL/GenBank/DDBJ whole genome shotgun (WGS) entry which is preliminary data.</text>
</comment>
<name>W4LGK4_9BACT</name>
<dbReference type="SUPFAM" id="SSF48452">
    <property type="entry name" value="TPR-like"/>
    <property type="match status" value="2"/>
</dbReference>
<evidence type="ECO:0000313" key="4">
    <source>
        <dbReference type="Proteomes" id="UP000019140"/>
    </source>
</evidence>
<dbReference type="EMBL" id="AZHX01002085">
    <property type="protein sequence ID" value="ETW97228.1"/>
    <property type="molecule type" value="Genomic_DNA"/>
</dbReference>
<dbReference type="Gene3D" id="1.25.40.10">
    <property type="entry name" value="Tetratricopeptide repeat domain"/>
    <property type="match status" value="2"/>
</dbReference>
<keyword evidence="1" id="KW-0547">Nucleotide-binding</keyword>
<dbReference type="GO" id="GO:0005737">
    <property type="term" value="C:cytoplasm"/>
    <property type="evidence" value="ECO:0007669"/>
    <property type="project" value="TreeGrafter"/>
</dbReference>
<sequence length="662" mass="73289">HVLVLLTYRPDLSPPWSESEHLTAISLSRLKREQVDIMVSQLTAGKALPNALHQHIVSRSDGIPLFVEELTKMVLESDLLREGPHHYELLGPLPALSIPATLQDSLMARLDRLVTARGIAQLGAVIGRQFSYALIQAVSQLDDDTLQREMARLIDAELLYQRGELPQATYIFKHALIQEVAYQSLLKSTRQQVHQRIVQVLMEAFPKTVKVQPELLAHHATEAGLTDQAVGYWQQAGQHALRRSANIEAAAHFRQGLTLLKTLPETPEHLRQELNLQAALAPALIATQGFAAPDVVNTYFRARELCQQVGTAAQLFPVLRGLWVCLEVRADLQTARTLGEQLLEHAQRDPDPAHLVEAHRALGNTFFWLGELDTARDHLERGIALYDAKQHHALAFLYGTDPGVICCAYAAWVYWLLGFPEQALASSQKALGIARTLAHAHSEAAALNWAGVLHHLRREEQAAYEQSEALMTLAKAQGFPYWLAEGRILRSWALAALGQTGEAIEQIHQGLAAYRATGAEIQRPYWLALEAEAYALAGQHAEALQAVNDGIRAVYATGEHWYHAELYRLKGELLLAQSESAPDEVDASFQEALTTAQQQQAKSLELRTAMSLSRMWLAQGEAARARALLAPVYQGFTEGFDTADLWDAKTLLASLEAAIRLG</sequence>
<protein>
    <recommendedName>
        <fullName evidence="5">MalT-like TPR region domain-containing protein</fullName>
    </recommendedName>
</protein>
<dbReference type="AlphaFoldDB" id="W4LGK4"/>
<organism evidence="3 4">
    <name type="scientific">Candidatus Entotheonella gemina</name>
    <dbReference type="NCBI Taxonomy" id="1429439"/>
    <lineage>
        <taxon>Bacteria</taxon>
        <taxon>Pseudomonadati</taxon>
        <taxon>Nitrospinota/Tectimicrobiota group</taxon>
        <taxon>Candidatus Tectimicrobiota</taxon>
        <taxon>Candidatus Entotheonellia</taxon>
        <taxon>Candidatus Entotheonellales</taxon>
        <taxon>Candidatus Entotheonellaceae</taxon>
        <taxon>Candidatus Entotheonella</taxon>
    </lineage>
</organism>
<dbReference type="GO" id="GO:0004016">
    <property type="term" value="F:adenylate cyclase activity"/>
    <property type="evidence" value="ECO:0007669"/>
    <property type="project" value="TreeGrafter"/>
</dbReference>
<accession>W4LGK4</accession>
<dbReference type="Proteomes" id="UP000019140">
    <property type="component" value="Unassembled WGS sequence"/>
</dbReference>
<dbReference type="HOGENOM" id="CLU_414228_0_0_7"/>
<dbReference type="GO" id="GO:0005524">
    <property type="term" value="F:ATP binding"/>
    <property type="evidence" value="ECO:0007669"/>
    <property type="project" value="UniProtKB-KW"/>
</dbReference>
<dbReference type="PATRIC" id="fig|1429439.4.peg.7495"/>
<evidence type="ECO:0008006" key="5">
    <source>
        <dbReference type="Google" id="ProtNLM"/>
    </source>
</evidence>